<evidence type="ECO:0000313" key="2">
    <source>
        <dbReference type="EMBL" id="OTA08190.1"/>
    </source>
</evidence>
<feature type="compositionally biased region" description="Polar residues" evidence="1">
    <location>
        <begin position="350"/>
        <end position="362"/>
    </location>
</feature>
<feature type="region of interest" description="Disordered" evidence="1">
    <location>
        <begin position="291"/>
        <end position="325"/>
    </location>
</feature>
<feature type="compositionally biased region" description="Polar residues" evidence="1">
    <location>
        <begin position="396"/>
        <end position="412"/>
    </location>
</feature>
<comment type="caution">
    <text evidence="2">The sequence shown here is derived from an EMBL/GenBank/DDBJ whole genome shotgun (WGS) entry which is preliminary data.</text>
</comment>
<proteinExistence type="predicted"/>
<dbReference type="AlphaFoldDB" id="A0A2H2ZYY0"/>
<dbReference type="Proteomes" id="UP000219286">
    <property type="component" value="Unassembled WGS sequence"/>
</dbReference>
<feature type="region of interest" description="Disordered" evidence="1">
    <location>
        <begin position="428"/>
        <end position="477"/>
    </location>
</feature>
<sequence length="477" mass="53415">MDVATVNEVVDCVGRLFDHIPYAVCGTAALIYYGYRAYSPDHVSITCPEESKEAIRCWALAKGMTPLPDNPDGFSVRVANGRSCPVCIKFMKNGFEALEVVRVGPGQASMVTLPSIANTIARSYVFRLHSSSTDRQALYARYLAWTLKRMAEIPPSDPIQRLTPERAHDIISRSFWIPFTLSYPETVPLFAAAGLEVQSDGSLKAWQQTDDQALPPPRPRARPSASRYSLSSYNSSHSGYSNYNYGSNGSNYSYGNNSNNTYAHGRNHSYGYGQNYGQNYNHNYNHNYGHNHGHNYNHNHHQNYGRNYGQNYSHNHGQDYGQNYSQNYGYGQGYAHQDYDQGGYGQSFANNYNPAFSQSQTHHSYHDSDLSESENSTTPPSLRRVTKRLPNARPLMTSNISSPATSDSGFSQSAGMVSPQYFLAPPLMSPSSRMPPPPFAPFHRYNPSDSTPHIQPLGPPPVPRRTRSNRHESRPWI</sequence>
<feature type="compositionally biased region" description="Low complexity" evidence="1">
    <location>
        <begin position="222"/>
        <end position="235"/>
    </location>
</feature>
<reference evidence="2 3" key="1">
    <citation type="journal article" date="2015" name="Genome Announc.">
        <title>Genome sequence and annotation of Trichoderma parareesei, the ancestor of the cellulase producer Trichoderma reesei.</title>
        <authorList>
            <person name="Yang D."/>
            <person name="Pomraning K."/>
            <person name="Kopchinskiy A."/>
            <person name="Karimi Aghcheh R."/>
            <person name="Atanasova L."/>
            <person name="Chenthamara K."/>
            <person name="Baker S.E."/>
            <person name="Zhang R."/>
            <person name="Shen Q."/>
            <person name="Freitag M."/>
            <person name="Kubicek C.P."/>
            <person name="Druzhinina I.S."/>
        </authorList>
    </citation>
    <scope>NUCLEOTIDE SEQUENCE [LARGE SCALE GENOMIC DNA]</scope>
    <source>
        <strain evidence="2 3">CBS 125925</strain>
    </source>
</reference>
<organism evidence="2 3">
    <name type="scientific">Trichoderma parareesei</name>
    <name type="common">Filamentous fungus</name>
    <dbReference type="NCBI Taxonomy" id="858221"/>
    <lineage>
        <taxon>Eukaryota</taxon>
        <taxon>Fungi</taxon>
        <taxon>Dikarya</taxon>
        <taxon>Ascomycota</taxon>
        <taxon>Pezizomycotina</taxon>
        <taxon>Sordariomycetes</taxon>
        <taxon>Hypocreomycetidae</taxon>
        <taxon>Hypocreales</taxon>
        <taxon>Hypocreaceae</taxon>
        <taxon>Trichoderma</taxon>
    </lineage>
</organism>
<keyword evidence="3" id="KW-1185">Reference proteome</keyword>
<gene>
    <name evidence="2" type="ORF">A9Z42_0091550</name>
</gene>
<evidence type="ECO:0000256" key="1">
    <source>
        <dbReference type="SAM" id="MobiDB-lite"/>
    </source>
</evidence>
<feature type="region of interest" description="Disordered" evidence="1">
    <location>
        <begin position="350"/>
        <end position="412"/>
    </location>
</feature>
<feature type="compositionally biased region" description="Basic residues" evidence="1">
    <location>
        <begin position="291"/>
        <end position="303"/>
    </location>
</feature>
<protein>
    <submittedName>
        <fullName evidence="2">Uncharacterized protein</fullName>
    </submittedName>
</protein>
<feature type="region of interest" description="Disordered" evidence="1">
    <location>
        <begin position="209"/>
        <end position="235"/>
    </location>
</feature>
<accession>A0A2H2ZYY0</accession>
<dbReference type="OrthoDB" id="5236058at2759"/>
<evidence type="ECO:0000313" key="3">
    <source>
        <dbReference type="Proteomes" id="UP000219286"/>
    </source>
</evidence>
<dbReference type="EMBL" id="LFMI01000827">
    <property type="protein sequence ID" value="OTA08190.1"/>
    <property type="molecule type" value="Genomic_DNA"/>
</dbReference>
<name>A0A2H2ZYY0_TRIPA</name>